<dbReference type="PANTHER" id="PTHR22916">
    <property type="entry name" value="GLYCOSYLTRANSFERASE"/>
    <property type="match status" value="1"/>
</dbReference>
<evidence type="ECO:0000259" key="3">
    <source>
        <dbReference type="Pfam" id="PF00535"/>
    </source>
</evidence>
<evidence type="ECO:0000313" key="4">
    <source>
        <dbReference type="EMBL" id="KRM21026.1"/>
    </source>
</evidence>
<proteinExistence type="predicted"/>
<dbReference type="GO" id="GO:0016757">
    <property type="term" value="F:glycosyltransferase activity"/>
    <property type="evidence" value="ECO:0007669"/>
    <property type="project" value="UniProtKB-KW"/>
</dbReference>
<dbReference type="AlphaFoldDB" id="A0AA89KZU8"/>
<organism evidence="4 5">
    <name type="scientific">Latilactobacillus graminis DSM 20719</name>
    <dbReference type="NCBI Taxonomy" id="1423752"/>
    <lineage>
        <taxon>Bacteria</taxon>
        <taxon>Bacillati</taxon>
        <taxon>Bacillota</taxon>
        <taxon>Bacilli</taxon>
        <taxon>Lactobacillales</taxon>
        <taxon>Lactobacillaceae</taxon>
        <taxon>Latilactobacillus</taxon>
    </lineage>
</organism>
<evidence type="ECO:0000313" key="5">
    <source>
        <dbReference type="Proteomes" id="UP000050823"/>
    </source>
</evidence>
<dbReference type="SUPFAM" id="SSF53448">
    <property type="entry name" value="Nucleotide-diphospho-sugar transferases"/>
    <property type="match status" value="1"/>
</dbReference>
<dbReference type="Pfam" id="PF00535">
    <property type="entry name" value="Glycos_transf_2"/>
    <property type="match status" value="1"/>
</dbReference>
<dbReference type="PANTHER" id="PTHR22916:SF51">
    <property type="entry name" value="GLYCOSYLTRANSFERASE EPSH-RELATED"/>
    <property type="match status" value="1"/>
</dbReference>
<protein>
    <submittedName>
        <fullName evidence="4">Glycosyl transferase family 2</fullName>
    </submittedName>
</protein>
<keyword evidence="1" id="KW-0328">Glycosyltransferase</keyword>
<feature type="domain" description="Glycosyltransferase 2-like" evidence="3">
    <location>
        <begin position="7"/>
        <end position="127"/>
    </location>
</feature>
<name>A0AA89KZU8_9LACO</name>
<reference evidence="4 5" key="1">
    <citation type="journal article" date="2015" name="Genome Announc.">
        <title>Expanding the biotechnology potential of lactobacilli through comparative genomics of 213 strains and associated genera.</title>
        <authorList>
            <person name="Sun Z."/>
            <person name="Harris H.M."/>
            <person name="McCann A."/>
            <person name="Guo C."/>
            <person name="Argimon S."/>
            <person name="Zhang W."/>
            <person name="Yang X."/>
            <person name="Jeffery I.B."/>
            <person name="Cooney J.C."/>
            <person name="Kagawa T.F."/>
            <person name="Liu W."/>
            <person name="Song Y."/>
            <person name="Salvetti E."/>
            <person name="Wrobel A."/>
            <person name="Rasinkangas P."/>
            <person name="Parkhill J."/>
            <person name="Rea M.C."/>
            <person name="O'Sullivan O."/>
            <person name="Ritari J."/>
            <person name="Douillard F.P."/>
            <person name="Paul Ross R."/>
            <person name="Yang R."/>
            <person name="Briner A.E."/>
            <person name="Felis G.E."/>
            <person name="de Vos W.M."/>
            <person name="Barrangou R."/>
            <person name="Klaenhammer T.R."/>
            <person name="Caufield P.W."/>
            <person name="Cui Y."/>
            <person name="Zhang H."/>
            <person name="O'Toole P.W."/>
        </authorList>
    </citation>
    <scope>NUCLEOTIDE SEQUENCE [LARGE SCALE GENOMIC DNA]</scope>
    <source>
        <strain evidence="4 5">DSM 20719</strain>
    </source>
</reference>
<dbReference type="RefSeq" id="WP_057908619.1">
    <property type="nucleotide sequence ID" value="NZ_AYZB01000058.1"/>
</dbReference>
<evidence type="ECO:0000256" key="2">
    <source>
        <dbReference type="ARBA" id="ARBA00022679"/>
    </source>
</evidence>
<dbReference type="Gene3D" id="3.90.550.10">
    <property type="entry name" value="Spore Coat Polysaccharide Biosynthesis Protein SpsA, Chain A"/>
    <property type="match status" value="1"/>
</dbReference>
<evidence type="ECO:0000256" key="1">
    <source>
        <dbReference type="ARBA" id="ARBA00022676"/>
    </source>
</evidence>
<dbReference type="InterPro" id="IPR001173">
    <property type="entry name" value="Glyco_trans_2-like"/>
</dbReference>
<dbReference type="Proteomes" id="UP000050823">
    <property type="component" value="Unassembled WGS sequence"/>
</dbReference>
<comment type="caution">
    <text evidence="4">The sequence shown here is derived from an EMBL/GenBank/DDBJ whole genome shotgun (WGS) entry which is preliminary data.</text>
</comment>
<sequence>MNSPELSIIIPAYNCGMYIRNCLDQIIQQFDTFQIKGEVIIVDDGSTDDTAEIITEYVNQVAYIKAFFQENLKQAKARNCGIKNANGKNILFLDADDTLEDNMLILLLKESRNGSFPICGIKKIYTELGISEVELPTITNTSNSGLQAYLTTNNEADVGLWNKMFNAAIIKDNNILFENSNFFEDSLFVFDYLVNSNQNIHLINKPLYNLFKRGGSTTTAFDQKIDVLAKGYIKKIINRVNKLKDVNLDKMTMDTFRIRITMHIIHHHIKYDGEWTSDKQRKIIKDSHLERFLILNRLRGKYRIAFLGMYLFPREYIKLYRR</sequence>
<dbReference type="CDD" id="cd00761">
    <property type="entry name" value="Glyco_tranf_GTA_type"/>
    <property type="match status" value="1"/>
</dbReference>
<accession>A0AA89KZU8</accession>
<keyword evidence="2 4" id="KW-0808">Transferase</keyword>
<dbReference type="EMBL" id="AYZB01000058">
    <property type="protein sequence ID" value="KRM21026.1"/>
    <property type="molecule type" value="Genomic_DNA"/>
</dbReference>
<gene>
    <name evidence="4" type="ORF">FC90_GL001561</name>
</gene>
<dbReference type="InterPro" id="IPR029044">
    <property type="entry name" value="Nucleotide-diphossugar_trans"/>
</dbReference>